<dbReference type="AlphaFoldDB" id="A0A2G9RC67"/>
<feature type="transmembrane region" description="Helical" evidence="1">
    <location>
        <begin position="193"/>
        <end position="211"/>
    </location>
</feature>
<sequence>MQDKFGPKFLGKNPTDFVVGMSDRVYVTATRIGLLQCHSFLMPPQCILVLVHYPGVSGDAVTLSPSNESLEGVPSLLHLHWALQVVHCGTWLDICWIVCRVPRCKHQKVVQPPDVYLLQLLSLTFQPDKKKKMPVFPNFYISFLLQLSHAALVSDSAQWDRPLGSARLLQSVIFMISYDLCPLFTMRFIGTQIFFFSFFFLMYKCILWWNVIKVRPVSVQFFLISTNAVRSGQTTEHLCEFLISFALFVAVVELQTHKLLCLYQPTNIIVPDSGTL</sequence>
<protein>
    <submittedName>
        <fullName evidence="2">Uncharacterized protein</fullName>
    </submittedName>
</protein>
<proteinExistence type="predicted"/>
<accession>A0A2G9RC67</accession>
<dbReference type="OrthoDB" id="722566at2759"/>
<dbReference type="Proteomes" id="UP000228934">
    <property type="component" value="Unassembled WGS sequence"/>
</dbReference>
<keyword evidence="1" id="KW-1133">Transmembrane helix</keyword>
<evidence type="ECO:0000256" key="1">
    <source>
        <dbReference type="SAM" id="Phobius"/>
    </source>
</evidence>
<dbReference type="EMBL" id="KV944235">
    <property type="protein sequence ID" value="PIO25492.1"/>
    <property type="molecule type" value="Genomic_DNA"/>
</dbReference>
<keyword evidence="1" id="KW-0812">Transmembrane</keyword>
<name>A0A2G9RC67_AQUCT</name>
<gene>
    <name evidence="2" type="ORF">AB205_0112790</name>
</gene>
<keyword evidence="1" id="KW-0472">Membrane</keyword>
<reference evidence="3" key="1">
    <citation type="journal article" date="2017" name="Nat. Commun.">
        <title>The North American bullfrog draft genome provides insight into hormonal regulation of long noncoding RNA.</title>
        <authorList>
            <person name="Hammond S.A."/>
            <person name="Warren R.L."/>
            <person name="Vandervalk B.P."/>
            <person name="Kucuk E."/>
            <person name="Khan H."/>
            <person name="Gibb E.A."/>
            <person name="Pandoh P."/>
            <person name="Kirk H."/>
            <person name="Zhao Y."/>
            <person name="Jones M."/>
            <person name="Mungall A.J."/>
            <person name="Coope R."/>
            <person name="Pleasance S."/>
            <person name="Moore R.A."/>
            <person name="Holt R.A."/>
            <person name="Round J.M."/>
            <person name="Ohora S."/>
            <person name="Walle B.V."/>
            <person name="Veldhoen N."/>
            <person name="Helbing C.C."/>
            <person name="Birol I."/>
        </authorList>
    </citation>
    <scope>NUCLEOTIDE SEQUENCE [LARGE SCALE GENOMIC DNA]</scope>
</reference>
<evidence type="ECO:0000313" key="2">
    <source>
        <dbReference type="EMBL" id="PIO25492.1"/>
    </source>
</evidence>
<keyword evidence="3" id="KW-1185">Reference proteome</keyword>
<evidence type="ECO:0000313" key="3">
    <source>
        <dbReference type="Proteomes" id="UP000228934"/>
    </source>
</evidence>
<organism evidence="2 3">
    <name type="scientific">Aquarana catesbeiana</name>
    <name type="common">American bullfrog</name>
    <name type="synonym">Rana catesbeiana</name>
    <dbReference type="NCBI Taxonomy" id="8400"/>
    <lineage>
        <taxon>Eukaryota</taxon>
        <taxon>Metazoa</taxon>
        <taxon>Chordata</taxon>
        <taxon>Craniata</taxon>
        <taxon>Vertebrata</taxon>
        <taxon>Euteleostomi</taxon>
        <taxon>Amphibia</taxon>
        <taxon>Batrachia</taxon>
        <taxon>Anura</taxon>
        <taxon>Neobatrachia</taxon>
        <taxon>Ranoidea</taxon>
        <taxon>Ranidae</taxon>
        <taxon>Aquarana</taxon>
    </lineage>
</organism>